<keyword evidence="1" id="KW-0614">Plasmid</keyword>
<dbReference type="AlphaFoldDB" id="R4HCG0"/>
<protein>
    <submittedName>
        <fullName evidence="1">PNPL.5c</fullName>
    </submittedName>
</protein>
<name>R4HCG0_9ACTN</name>
<sequence length="328" mass="35951">MFHNPPTPDPHEARIAAEAAAHEDLYGPEGPTADDVLDDPADIAYLERVMRRPLIPIPDPETRADAATLAARDAFVGRPADYVWHPTKRSLLSRATQRPLVALGWRPGFDEAAVYPDYDHLTIQVDSAERLPQATHLAVLVAMQLVRRYGPNAVTIVDADPTAPDEPDYWAPLQEAGMRIHSVALDPGRAAGALAHAATPVADQLADPRFLVILQEPLVATLMSAYGLHGYAAAARDALHRITTTPDGGTYLVCVTDTTPATIAVPRPPTVVQAPAPEESRSTAARWRMWIPSHRHHPTEPAYEEIEIPGTLPPSWWAARLRDSRYRH</sequence>
<dbReference type="RefSeq" id="WP_368074108.1">
    <property type="nucleotide sequence ID" value="NZ_HM102370.1"/>
</dbReference>
<proteinExistence type="predicted"/>
<dbReference type="EMBL" id="HM102370">
    <property type="protein sequence ID" value="AEC12498.1"/>
    <property type="molecule type" value="Genomic_DNA"/>
</dbReference>
<reference evidence="1" key="1">
    <citation type="submission" date="2010-04" db="EMBL/GenBank/DDBJ databases">
        <title>Complete nucleotide sequence of Nocardiopsis linear plasmid pNPL1.</title>
        <authorList>
            <person name="Tian X.-L."/>
            <person name="Zhong L."/>
            <person name="Cheng Q.-X."/>
            <person name="Chen Z.-H."/>
            <person name="Zhou M."/>
            <person name="Wang T."/>
            <person name="Fan Y."/>
            <person name="Yang Y."/>
            <person name="Guo P."/>
            <person name="Xia H.-Y."/>
            <person name="Qin Z.-J."/>
        </authorList>
    </citation>
    <scope>NUCLEOTIDE SEQUENCE</scope>
    <source>
        <strain evidence="1">25L-1-1c</strain>
        <plasmid evidence="1">pNPL1</plasmid>
    </source>
</reference>
<accession>R4HCG0</accession>
<evidence type="ECO:0000313" key="1">
    <source>
        <dbReference type="EMBL" id="AEC12498.1"/>
    </source>
</evidence>
<geneLocation type="plasmid" evidence="1">
    <name>pNPL1</name>
</geneLocation>
<organism evidence="1">
    <name type="scientific">Nocardiopsis sp. 25L-1-1c</name>
    <dbReference type="NCBI Taxonomy" id="1009683"/>
    <lineage>
        <taxon>Bacteria</taxon>
        <taxon>Bacillati</taxon>
        <taxon>Actinomycetota</taxon>
        <taxon>Actinomycetes</taxon>
        <taxon>Streptosporangiales</taxon>
        <taxon>Nocardiopsidaceae</taxon>
        <taxon>Nocardiopsis</taxon>
    </lineage>
</organism>